<organism evidence="1 2">
    <name type="scientific">Catharanthus roseus</name>
    <name type="common">Madagascar periwinkle</name>
    <name type="synonym">Vinca rosea</name>
    <dbReference type="NCBI Taxonomy" id="4058"/>
    <lineage>
        <taxon>Eukaryota</taxon>
        <taxon>Viridiplantae</taxon>
        <taxon>Streptophyta</taxon>
        <taxon>Embryophyta</taxon>
        <taxon>Tracheophyta</taxon>
        <taxon>Spermatophyta</taxon>
        <taxon>Magnoliopsida</taxon>
        <taxon>eudicotyledons</taxon>
        <taxon>Gunneridae</taxon>
        <taxon>Pentapetalae</taxon>
        <taxon>asterids</taxon>
        <taxon>lamiids</taxon>
        <taxon>Gentianales</taxon>
        <taxon>Apocynaceae</taxon>
        <taxon>Rauvolfioideae</taxon>
        <taxon>Vinceae</taxon>
        <taxon>Catharanthinae</taxon>
        <taxon>Catharanthus</taxon>
    </lineage>
</organism>
<protein>
    <submittedName>
        <fullName evidence="1">Uncharacterized protein</fullName>
    </submittedName>
</protein>
<accession>A0ACC0B434</accession>
<reference evidence="2" key="1">
    <citation type="journal article" date="2023" name="Nat. Plants">
        <title>Single-cell RNA sequencing provides a high-resolution roadmap for understanding the multicellular compartmentation of specialized metabolism.</title>
        <authorList>
            <person name="Sun S."/>
            <person name="Shen X."/>
            <person name="Li Y."/>
            <person name="Li Y."/>
            <person name="Wang S."/>
            <person name="Li R."/>
            <person name="Zhang H."/>
            <person name="Shen G."/>
            <person name="Guo B."/>
            <person name="Wei J."/>
            <person name="Xu J."/>
            <person name="St-Pierre B."/>
            <person name="Chen S."/>
            <person name="Sun C."/>
        </authorList>
    </citation>
    <scope>NUCLEOTIDE SEQUENCE [LARGE SCALE GENOMIC DNA]</scope>
</reference>
<comment type="caution">
    <text evidence="1">The sequence shown here is derived from an EMBL/GenBank/DDBJ whole genome shotgun (WGS) entry which is preliminary data.</text>
</comment>
<evidence type="ECO:0000313" key="1">
    <source>
        <dbReference type="EMBL" id="KAI5667327.1"/>
    </source>
</evidence>
<dbReference type="EMBL" id="CM044704">
    <property type="protein sequence ID" value="KAI5667327.1"/>
    <property type="molecule type" value="Genomic_DNA"/>
</dbReference>
<keyword evidence="2" id="KW-1185">Reference proteome</keyword>
<dbReference type="Proteomes" id="UP001060085">
    <property type="component" value="Linkage Group LG04"/>
</dbReference>
<name>A0ACC0B434_CATRO</name>
<evidence type="ECO:0000313" key="2">
    <source>
        <dbReference type="Proteomes" id="UP001060085"/>
    </source>
</evidence>
<sequence length="310" mass="36130">MASEASQSSGYGSCYVPVVDRPTGKVLAYHPPEKMYEPNELIRDSELHISHNLKLARRPDYIQEMLGWIPNFVTGGEVRFCTDLCVPFPDKRLKAWVVATSFGRFWAYEFLHINPYKLQSEDEDVFSQMLRWTNFSWQMMEAIARQEKAYPKLARARSKCYKDEGYDENDYINWRPWEMFVLPIEYDVAYECNCTRLPLDGPMGWFFYLADRVTRQVYEDGTVLIPGPSTTLMLDTKLIDDGNLSFLIKGILLENYIPKVESELYYDLLMMVGRLRRVILEQSSELYKLKTGFAKVPNVDMEVQDSSRSS</sequence>
<proteinExistence type="predicted"/>
<gene>
    <name evidence="1" type="ORF">M9H77_17180</name>
</gene>